<gene>
    <name evidence="8" type="ORF">QYM36_008022</name>
</gene>
<dbReference type="PANTHER" id="PTHR46028">
    <property type="entry name" value="KYNURENINE 3-MONOOXYGENASE"/>
    <property type="match status" value="1"/>
</dbReference>
<evidence type="ECO:0000256" key="6">
    <source>
        <dbReference type="ARBA" id="ARBA00023033"/>
    </source>
</evidence>
<keyword evidence="9" id="KW-1185">Reference proteome</keyword>
<dbReference type="GO" id="GO:0070189">
    <property type="term" value="P:kynurenine metabolic process"/>
    <property type="evidence" value="ECO:0007669"/>
    <property type="project" value="TreeGrafter"/>
</dbReference>
<feature type="domain" description="FAD-binding" evidence="7">
    <location>
        <begin position="57"/>
        <end position="120"/>
    </location>
</feature>
<sequence>MPENHLHIWPRGQFMMIALPNQDKSWTVTLFMPQEIFDSLDTPSKLIDFFEIHYRDTIPLIGKEKLVKDFFATKPSPMISVKCSPYHVGSTCVIMGDASHAIVPFYGQGMNAGLEDCFIFNQLLDKHDNDLGKVLPEFSQFRNPDAEAICDLAMYNYIEMRDLVNHLSFRLRKKLDDGLHWLLPKRWVPLYTSVTFSRMRYHHCIQNKKWQDEVVSNAVRTIGGLGILAATYCLYTSWMPLKEVLKDYESLLGNMVGPV</sequence>
<protein>
    <recommendedName>
        <fullName evidence="7">FAD-binding domain-containing protein</fullName>
    </recommendedName>
</protein>
<proteinExistence type="predicted"/>
<accession>A0AA88ITW7</accession>
<evidence type="ECO:0000256" key="4">
    <source>
        <dbReference type="ARBA" id="ARBA00022857"/>
    </source>
</evidence>
<comment type="cofactor">
    <cofactor evidence="1">
        <name>FAD</name>
        <dbReference type="ChEBI" id="CHEBI:57692"/>
    </cofactor>
</comment>
<dbReference type="Gene3D" id="3.50.50.60">
    <property type="entry name" value="FAD/NAD(P)-binding domain"/>
    <property type="match status" value="1"/>
</dbReference>
<organism evidence="8 9">
    <name type="scientific">Artemia franciscana</name>
    <name type="common">Brine shrimp</name>
    <name type="synonym">Artemia sanfranciscana</name>
    <dbReference type="NCBI Taxonomy" id="6661"/>
    <lineage>
        <taxon>Eukaryota</taxon>
        <taxon>Metazoa</taxon>
        <taxon>Ecdysozoa</taxon>
        <taxon>Arthropoda</taxon>
        <taxon>Crustacea</taxon>
        <taxon>Branchiopoda</taxon>
        <taxon>Anostraca</taxon>
        <taxon>Artemiidae</taxon>
        <taxon>Artemia</taxon>
    </lineage>
</organism>
<dbReference type="InterPro" id="IPR002938">
    <property type="entry name" value="FAD-bd"/>
</dbReference>
<evidence type="ECO:0000313" key="8">
    <source>
        <dbReference type="EMBL" id="KAK2727387.1"/>
    </source>
</evidence>
<dbReference type="Pfam" id="PF01494">
    <property type="entry name" value="FAD_binding_3"/>
    <property type="match status" value="1"/>
</dbReference>
<dbReference type="PANTHER" id="PTHR46028:SF2">
    <property type="entry name" value="KYNURENINE 3-MONOOXYGENASE"/>
    <property type="match status" value="1"/>
</dbReference>
<dbReference type="GO" id="GO:0071949">
    <property type="term" value="F:FAD binding"/>
    <property type="evidence" value="ECO:0007669"/>
    <property type="project" value="InterPro"/>
</dbReference>
<name>A0AA88ITW7_ARTSF</name>
<evidence type="ECO:0000313" key="9">
    <source>
        <dbReference type="Proteomes" id="UP001187531"/>
    </source>
</evidence>
<evidence type="ECO:0000256" key="2">
    <source>
        <dbReference type="ARBA" id="ARBA00022630"/>
    </source>
</evidence>
<dbReference type="GO" id="GO:0004502">
    <property type="term" value="F:kynurenine 3-monooxygenase activity"/>
    <property type="evidence" value="ECO:0007669"/>
    <property type="project" value="TreeGrafter"/>
</dbReference>
<evidence type="ECO:0000256" key="5">
    <source>
        <dbReference type="ARBA" id="ARBA00023002"/>
    </source>
</evidence>
<dbReference type="AlphaFoldDB" id="A0AA88ITW7"/>
<reference evidence="8" key="1">
    <citation type="submission" date="2023-07" db="EMBL/GenBank/DDBJ databases">
        <title>Chromosome-level genome assembly of Artemia franciscana.</title>
        <authorList>
            <person name="Jo E."/>
        </authorList>
    </citation>
    <scope>NUCLEOTIDE SEQUENCE</scope>
    <source>
        <tissue evidence="8">Whole body</tissue>
    </source>
</reference>
<keyword evidence="6" id="KW-0503">Monooxygenase</keyword>
<keyword evidence="2" id="KW-0285">Flavoprotein</keyword>
<keyword evidence="4" id="KW-0521">NADP</keyword>
<evidence type="ECO:0000256" key="1">
    <source>
        <dbReference type="ARBA" id="ARBA00001974"/>
    </source>
</evidence>
<dbReference type="InterPro" id="IPR036188">
    <property type="entry name" value="FAD/NAD-bd_sf"/>
</dbReference>
<dbReference type="Proteomes" id="UP001187531">
    <property type="component" value="Unassembled WGS sequence"/>
</dbReference>
<dbReference type="GO" id="GO:0005741">
    <property type="term" value="C:mitochondrial outer membrane"/>
    <property type="evidence" value="ECO:0007669"/>
    <property type="project" value="TreeGrafter"/>
</dbReference>
<dbReference type="SUPFAM" id="SSF51905">
    <property type="entry name" value="FAD/NAD(P)-binding domain"/>
    <property type="match status" value="1"/>
</dbReference>
<dbReference type="EMBL" id="JAVRJZ010000001">
    <property type="protein sequence ID" value="KAK2727387.1"/>
    <property type="molecule type" value="Genomic_DNA"/>
</dbReference>
<keyword evidence="3" id="KW-0274">FAD</keyword>
<evidence type="ECO:0000259" key="7">
    <source>
        <dbReference type="Pfam" id="PF01494"/>
    </source>
</evidence>
<keyword evidence="5" id="KW-0560">Oxidoreductase</keyword>
<evidence type="ECO:0000256" key="3">
    <source>
        <dbReference type="ARBA" id="ARBA00022827"/>
    </source>
</evidence>
<comment type="caution">
    <text evidence="8">The sequence shown here is derived from an EMBL/GenBank/DDBJ whole genome shotgun (WGS) entry which is preliminary data.</text>
</comment>